<accession>A0A183P476</accession>
<evidence type="ECO:0000313" key="1">
    <source>
        <dbReference type="EMBL" id="VDP48427.1"/>
    </source>
</evidence>
<dbReference type="EMBL" id="UZAL01029467">
    <property type="protein sequence ID" value="VDP48427.1"/>
    <property type="molecule type" value="Genomic_DNA"/>
</dbReference>
<gene>
    <name evidence="1" type="ORF">SMTD_LOCUS9162</name>
</gene>
<reference evidence="1 2" key="1">
    <citation type="submission" date="2018-11" db="EMBL/GenBank/DDBJ databases">
        <authorList>
            <consortium name="Pathogen Informatics"/>
        </authorList>
    </citation>
    <scope>NUCLEOTIDE SEQUENCE [LARGE SCALE GENOMIC DNA]</scope>
    <source>
        <strain>Denwood</strain>
        <strain evidence="2">Zambia</strain>
    </source>
</reference>
<name>A0A183P476_9TREM</name>
<dbReference type="Proteomes" id="UP000269396">
    <property type="component" value="Unassembled WGS sequence"/>
</dbReference>
<dbReference type="AlphaFoldDB" id="A0A183P476"/>
<evidence type="ECO:0000313" key="2">
    <source>
        <dbReference type="Proteomes" id="UP000269396"/>
    </source>
</evidence>
<sequence length="94" mass="10313">MVVGSSRQETLDPDFVLFGTRQQGVPVILREPSLSDGFDPVSPSFTVSDVNTELSEPQPTSSMYSSIQSSLALNDLCPNITKSISHLEYEDTLY</sequence>
<protein>
    <submittedName>
        <fullName evidence="1">Uncharacterized protein</fullName>
    </submittedName>
</protein>
<keyword evidence="2" id="KW-1185">Reference proteome</keyword>
<proteinExistence type="predicted"/>
<organism evidence="1 2">
    <name type="scientific">Schistosoma mattheei</name>
    <dbReference type="NCBI Taxonomy" id="31246"/>
    <lineage>
        <taxon>Eukaryota</taxon>
        <taxon>Metazoa</taxon>
        <taxon>Spiralia</taxon>
        <taxon>Lophotrochozoa</taxon>
        <taxon>Platyhelminthes</taxon>
        <taxon>Trematoda</taxon>
        <taxon>Digenea</taxon>
        <taxon>Strigeidida</taxon>
        <taxon>Schistosomatoidea</taxon>
        <taxon>Schistosomatidae</taxon>
        <taxon>Schistosoma</taxon>
    </lineage>
</organism>